<evidence type="ECO:0000256" key="15">
    <source>
        <dbReference type="SAM" id="SignalP"/>
    </source>
</evidence>
<dbReference type="PANTHER" id="PTHR13683:SF826">
    <property type="entry name" value="ASPARTYL PROTEASE FAMILY PROTEIN 1"/>
    <property type="match status" value="1"/>
</dbReference>
<reference evidence="17" key="2">
    <citation type="journal article" date="2010" name="BMC Plant Biol.">
        <title>Comparative genomic analysis of 1047 completely sequenced cDNAs from an Arabidopsis-related model halophyte, Thellungiella halophila.</title>
        <authorList>
            <person name="Taji T."/>
            <person name="Komatsu K."/>
            <person name="Katori T."/>
            <person name="Kawasaki Y."/>
            <person name="Sakata Y."/>
            <person name="Tanaka S."/>
            <person name="Kobayashi M."/>
            <person name="Toyoda A."/>
            <person name="Seki M."/>
            <person name="Shinozaki K."/>
        </authorList>
    </citation>
    <scope>NUCLEOTIDE SEQUENCE</scope>
</reference>
<dbReference type="PROSITE" id="PS51767">
    <property type="entry name" value="PEPTIDASE_A1"/>
    <property type="match status" value="1"/>
</dbReference>
<organism evidence="17">
    <name type="scientific">Eutrema halophilum</name>
    <name type="common">Salt cress</name>
    <name type="synonym">Sisymbrium halophilum</name>
    <dbReference type="NCBI Taxonomy" id="98038"/>
    <lineage>
        <taxon>Eukaryota</taxon>
        <taxon>Viridiplantae</taxon>
        <taxon>Streptophyta</taxon>
        <taxon>Embryophyta</taxon>
        <taxon>Tracheophyta</taxon>
        <taxon>Spermatophyta</taxon>
        <taxon>Magnoliopsida</taxon>
        <taxon>eudicotyledons</taxon>
        <taxon>Gunneridae</taxon>
        <taxon>Pentapetalae</taxon>
        <taxon>rosids</taxon>
        <taxon>malvids</taxon>
        <taxon>Brassicales</taxon>
        <taxon>Brassicaceae</taxon>
        <taxon>Eutremeae</taxon>
        <taxon>Eutrema</taxon>
    </lineage>
</organism>
<comment type="similarity">
    <text evidence="2 13">Belongs to the peptidase A1 family.</text>
</comment>
<evidence type="ECO:0000313" key="17">
    <source>
        <dbReference type="EMBL" id="BAJ34248.1"/>
    </source>
</evidence>
<feature type="region of interest" description="Disordered" evidence="14">
    <location>
        <begin position="449"/>
        <end position="492"/>
    </location>
</feature>
<evidence type="ECO:0000256" key="12">
    <source>
        <dbReference type="PIRSR" id="PIRSR601461-1"/>
    </source>
</evidence>
<feature type="signal peptide" evidence="15">
    <location>
        <begin position="1"/>
        <end position="21"/>
    </location>
</feature>
<dbReference type="GO" id="GO:0004190">
    <property type="term" value="F:aspartic-type endopeptidase activity"/>
    <property type="evidence" value="ECO:0007669"/>
    <property type="project" value="UniProtKB-KW"/>
</dbReference>
<reference evidence="17" key="1">
    <citation type="journal article" date="2008" name="BMC Plant Biol.">
        <title>Large-scale collection and annotation of full-length enriched cDNAs from a model halophyte, Thellungiella halophila.</title>
        <authorList>
            <person name="Taji T."/>
            <person name="Sakurai T."/>
            <person name="Mochida K."/>
            <person name="Ishiwata A."/>
            <person name="Kurotani A."/>
            <person name="Totoki Y."/>
            <person name="Toyoda A."/>
            <person name="Sakaki Y."/>
            <person name="Seki M."/>
            <person name="Ono H."/>
            <person name="Sakata Y."/>
            <person name="Tanaka S."/>
            <person name="Shinozaki K."/>
        </authorList>
    </citation>
    <scope>NUCLEOTIDE SEQUENCE</scope>
</reference>
<feature type="compositionally biased region" description="Low complexity" evidence="14">
    <location>
        <begin position="455"/>
        <end position="474"/>
    </location>
</feature>
<evidence type="ECO:0000256" key="7">
    <source>
        <dbReference type="ARBA" id="ARBA00022750"/>
    </source>
</evidence>
<dbReference type="InterPro" id="IPR033121">
    <property type="entry name" value="PEPTIDASE_A1"/>
</dbReference>
<evidence type="ECO:0000256" key="4">
    <source>
        <dbReference type="ARBA" id="ARBA00022622"/>
    </source>
</evidence>
<name>E4MXB5_EUTHA</name>
<dbReference type="GO" id="GO:0098552">
    <property type="term" value="C:side of membrane"/>
    <property type="evidence" value="ECO:0007669"/>
    <property type="project" value="UniProtKB-KW"/>
</dbReference>
<protein>
    <submittedName>
        <fullName evidence="17">mRNA, clone: RTFL01-26-I08</fullName>
    </submittedName>
</protein>
<dbReference type="FunFam" id="2.40.70.10:FF:000012">
    <property type="entry name" value="Aspartyl protease family protein 1"/>
    <property type="match status" value="1"/>
</dbReference>
<evidence type="ECO:0000256" key="14">
    <source>
        <dbReference type="SAM" id="MobiDB-lite"/>
    </source>
</evidence>
<evidence type="ECO:0000256" key="10">
    <source>
        <dbReference type="ARBA" id="ARBA00023180"/>
    </source>
</evidence>
<dbReference type="GO" id="GO:0005886">
    <property type="term" value="C:plasma membrane"/>
    <property type="evidence" value="ECO:0007669"/>
    <property type="project" value="UniProtKB-SubCell"/>
</dbReference>
<comment type="subcellular location">
    <subcellularLocation>
        <location evidence="1">Cell membrane</location>
        <topology evidence="1">Lipid-anchor</topology>
        <topology evidence="1">GPI-anchor</topology>
    </subcellularLocation>
</comment>
<feature type="active site" evidence="12">
    <location>
        <position position="122"/>
    </location>
</feature>
<dbReference type="GO" id="GO:0006508">
    <property type="term" value="P:proteolysis"/>
    <property type="evidence" value="ECO:0007669"/>
    <property type="project" value="UniProtKB-KW"/>
</dbReference>
<evidence type="ECO:0000256" key="3">
    <source>
        <dbReference type="ARBA" id="ARBA00022475"/>
    </source>
</evidence>
<dbReference type="EMBL" id="AK353162">
    <property type="protein sequence ID" value="BAJ34248.1"/>
    <property type="molecule type" value="mRNA"/>
</dbReference>
<sequence length="515" mass="56385">MVWYSSCRIMFMGLILMLVSSWVLDRCEGLGEFGFEFHHRFSDQVVGVLPGDGLPNRDSSKYYRVMAHRDRLIRGRRLASEDQSLVTFADGNETIRVNALGFLHYANVTVGTPSDWFLVALDTGSDLFWLPCDCSTNCVRELKAPGGSSLDLNIYSPNASSTSSKVPCNSTLCTRVDRCASPLSDCPYQIRYLSNGTSSTGVLVEDVLHLVSMEKNSKPIRARITLGCGLVQTGVFHDGAAPNGLFGLGLEDISVPSVLAKEGIAANSFSMCFGDDGAGRISFGDKGSVDQRETPLNIRQPHPTYNVTVTQISVGGNTGDLEFDAVFDTGTSFTYLTDAPYTLISESFNSLALDKRYQTDSELPFEYCYAVSPNKKSFEYPDVNLTMKGGSSYPVYHPLIVVPIEDTVVYCLAIMKSEDISIIGQNFMTGYRVVFDREKLILGWKESDCSTGETSARTQPSNRSSSSARPPASSFDPEATNIPSQRPSSSSSSSYSYSLSLSLPFLYFFSILAIL</sequence>
<keyword evidence="10" id="KW-0325">Glycoprotein</keyword>
<keyword evidence="7 13" id="KW-0064">Aspartyl protease</keyword>
<dbReference type="PRINTS" id="PR00792">
    <property type="entry name" value="PEPSIN"/>
</dbReference>
<dbReference type="InterPro" id="IPR001969">
    <property type="entry name" value="Aspartic_peptidase_AS"/>
</dbReference>
<dbReference type="Gene3D" id="2.40.70.10">
    <property type="entry name" value="Acid Proteases"/>
    <property type="match status" value="2"/>
</dbReference>
<evidence type="ECO:0000256" key="9">
    <source>
        <dbReference type="ARBA" id="ARBA00023136"/>
    </source>
</evidence>
<proteinExistence type="evidence at transcript level"/>
<feature type="active site" evidence="12">
    <location>
        <position position="328"/>
    </location>
</feature>
<evidence type="ECO:0000256" key="6">
    <source>
        <dbReference type="ARBA" id="ARBA00022729"/>
    </source>
</evidence>
<evidence type="ECO:0000256" key="2">
    <source>
        <dbReference type="ARBA" id="ARBA00007447"/>
    </source>
</evidence>
<dbReference type="PROSITE" id="PS00141">
    <property type="entry name" value="ASP_PROTEASE"/>
    <property type="match status" value="2"/>
</dbReference>
<accession>E4MXB5</accession>
<dbReference type="AlphaFoldDB" id="E4MXB5"/>
<keyword evidence="3" id="KW-1003">Cell membrane</keyword>
<dbReference type="InterPro" id="IPR032861">
    <property type="entry name" value="TAXi_N"/>
</dbReference>
<keyword evidence="5 13" id="KW-0645">Protease</keyword>
<dbReference type="InterPro" id="IPR021109">
    <property type="entry name" value="Peptidase_aspartic_dom_sf"/>
</dbReference>
<evidence type="ECO:0000256" key="8">
    <source>
        <dbReference type="ARBA" id="ARBA00022801"/>
    </source>
</evidence>
<evidence type="ECO:0000256" key="5">
    <source>
        <dbReference type="ARBA" id="ARBA00022670"/>
    </source>
</evidence>
<dbReference type="Pfam" id="PF14543">
    <property type="entry name" value="TAXi_N"/>
    <property type="match status" value="1"/>
</dbReference>
<dbReference type="InterPro" id="IPR032799">
    <property type="entry name" value="TAXi_C"/>
</dbReference>
<keyword evidence="9" id="KW-0472">Membrane</keyword>
<evidence type="ECO:0000256" key="13">
    <source>
        <dbReference type="RuleBase" id="RU000454"/>
    </source>
</evidence>
<evidence type="ECO:0000259" key="16">
    <source>
        <dbReference type="PROSITE" id="PS51767"/>
    </source>
</evidence>
<evidence type="ECO:0000256" key="11">
    <source>
        <dbReference type="ARBA" id="ARBA00023288"/>
    </source>
</evidence>
<dbReference type="InterPro" id="IPR001461">
    <property type="entry name" value="Aspartic_peptidase_A1"/>
</dbReference>
<dbReference type="PANTHER" id="PTHR13683">
    <property type="entry name" value="ASPARTYL PROTEASES"/>
    <property type="match status" value="1"/>
</dbReference>
<feature type="domain" description="Peptidase A1" evidence="16">
    <location>
        <begin position="104"/>
        <end position="445"/>
    </location>
</feature>
<keyword evidence="6 15" id="KW-0732">Signal</keyword>
<dbReference type="FunFam" id="2.40.70.10:FF:000014">
    <property type="entry name" value="Aspartyl protease family protein 1"/>
    <property type="match status" value="1"/>
</dbReference>
<keyword evidence="4" id="KW-0336">GPI-anchor</keyword>
<feature type="chain" id="PRO_5003186507" evidence="15">
    <location>
        <begin position="22"/>
        <end position="515"/>
    </location>
</feature>
<dbReference type="Pfam" id="PF14541">
    <property type="entry name" value="TAXi_C"/>
    <property type="match status" value="1"/>
</dbReference>
<dbReference type="SUPFAM" id="SSF50630">
    <property type="entry name" value="Acid proteases"/>
    <property type="match status" value="1"/>
</dbReference>
<keyword evidence="8 13" id="KW-0378">Hydrolase</keyword>
<keyword evidence="11" id="KW-0449">Lipoprotein</keyword>
<evidence type="ECO:0000256" key="1">
    <source>
        <dbReference type="ARBA" id="ARBA00004609"/>
    </source>
</evidence>